<accession>A0A833DV07</accession>
<name>A0A833DV07_9CREN</name>
<dbReference type="Proteomes" id="UP000605805">
    <property type="component" value="Unassembled WGS sequence"/>
</dbReference>
<comment type="caution">
    <text evidence="2">The sequence shown here is derived from an EMBL/GenBank/DDBJ whole genome shotgun (WGS) entry which is preliminary data.</text>
</comment>
<dbReference type="SMART" id="SM01022">
    <property type="entry name" value="ASCH"/>
    <property type="match status" value="1"/>
</dbReference>
<organism evidence="2 3">
    <name type="scientific">Ignisphaera aggregans</name>
    <dbReference type="NCBI Taxonomy" id="334771"/>
    <lineage>
        <taxon>Archaea</taxon>
        <taxon>Thermoproteota</taxon>
        <taxon>Thermoprotei</taxon>
        <taxon>Desulfurococcales</taxon>
        <taxon>Desulfurococcaceae</taxon>
        <taxon>Ignisphaera</taxon>
    </lineage>
</organism>
<sequence length="110" mass="12640">MYFKVSNTKKLVFKLDYAGKILAGEKVVTIRLRTNVKEGEIVEVYVGHARVGRAIIQKVTKKKLSEVSDEEVQKDGFKSREDFIKTLTKIYGRSVIESNPDVYVIEFRLI</sequence>
<dbReference type="InterPro" id="IPR007374">
    <property type="entry name" value="ASCH_domain"/>
</dbReference>
<dbReference type="EMBL" id="DQTV01000051">
    <property type="protein sequence ID" value="HIP56995.1"/>
    <property type="molecule type" value="Genomic_DNA"/>
</dbReference>
<dbReference type="Gene3D" id="2.30.130.30">
    <property type="entry name" value="Hypothetical protein"/>
    <property type="match status" value="1"/>
</dbReference>
<dbReference type="AlphaFoldDB" id="A0A833DV07"/>
<dbReference type="PANTHER" id="PTHR42250">
    <property type="entry name" value="ASCH DOMAIN-CONTAINING PROTEIN"/>
    <property type="match status" value="1"/>
</dbReference>
<evidence type="ECO:0000313" key="2">
    <source>
        <dbReference type="EMBL" id="HIP56995.1"/>
    </source>
</evidence>
<dbReference type="CDD" id="cd06552">
    <property type="entry name" value="ASCH_yqfb_like"/>
    <property type="match status" value="1"/>
</dbReference>
<dbReference type="Pfam" id="PF04266">
    <property type="entry name" value="ASCH"/>
    <property type="match status" value="1"/>
</dbReference>
<protein>
    <submittedName>
        <fullName evidence="2">ASCH domain-containing protein</fullName>
    </submittedName>
</protein>
<feature type="domain" description="ASCH" evidence="1">
    <location>
        <begin position="11"/>
        <end position="110"/>
    </location>
</feature>
<dbReference type="InterPro" id="IPR015947">
    <property type="entry name" value="PUA-like_sf"/>
</dbReference>
<dbReference type="PANTHER" id="PTHR42250:SF1">
    <property type="entry name" value="ASCH DOMAIN-CONTAINING PROTEIN"/>
    <property type="match status" value="1"/>
</dbReference>
<evidence type="ECO:0000313" key="3">
    <source>
        <dbReference type="Proteomes" id="UP000605805"/>
    </source>
</evidence>
<reference evidence="2" key="1">
    <citation type="journal article" date="2020" name="ISME J.">
        <title>Gammaproteobacteria mediating utilization of methyl-, sulfur- and petroleum organic compounds in deep ocean hydrothermal plumes.</title>
        <authorList>
            <person name="Zhou Z."/>
            <person name="Liu Y."/>
            <person name="Pan J."/>
            <person name="Cron B.R."/>
            <person name="Toner B.M."/>
            <person name="Anantharaman K."/>
            <person name="Breier J.A."/>
            <person name="Dick G.J."/>
            <person name="Li M."/>
        </authorList>
    </citation>
    <scope>NUCLEOTIDE SEQUENCE</scope>
    <source>
        <strain evidence="2">SZUA-1435</strain>
    </source>
</reference>
<evidence type="ECO:0000259" key="1">
    <source>
        <dbReference type="SMART" id="SM01022"/>
    </source>
</evidence>
<dbReference type="SUPFAM" id="SSF88697">
    <property type="entry name" value="PUA domain-like"/>
    <property type="match status" value="1"/>
</dbReference>
<gene>
    <name evidence="2" type="ORF">EYH02_02860</name>
</gene>
<proteinExistence type="predicted"/>